<dbReference type="GO" id="GO:0047372">
    <property type="term" value="F:monoacylglycerol lipase activity"/>
    <property type="evidence" value="ECO:0007669"/>
    <property type="project" value="TreeGrafter"/>
</dbReference>
<keyword evidence="2" id="KW-0443">Lipid metabolism</keyword>
<dbReference type="EMBL" id="FP929134">
    <property type="protein sequence ID" value="CBX98778.1"/>
    <property type="molecule type" value="Genomic_DNA"/>
</dbReference>
<dbReference type="RefSeq" id="XP_003842257.1">
    <property type="nucleotide sequence ID" value="XM_003842209.1"/>
</dbReference>
<evidence type="ECO:0000313" key="5">
    <source>
        <dbReference type="EMBL" id="CBX98778.1"/>
    </source>
</evidence>
<comment type="similarity">
    <text evidence="1">Belongs to the putative lipase ROG1 family.</text>
</comment>
<feature type="transmembrane region" description="Helical" evidence="3">
    <location>
        <begin position="284"/>
        <end position="307"/>
    </location>
</feature>
<keyword evidence="6" id="KW-1185">Reference proteome</keyword>
<sequence length="469" mass="52299">MATSSPEQPRTLSLLATMATSTTTVPVTKANHLCVLVHGLWGNPDHLKFASTSLRERYPEDKLHVLVAKRNAGNFTYDGADTGGERVADEVEQKLDELAMAGHDITKISFTGYSFGGLIARYAVGLLYHKGLFERIEPVNFTTFATPHLGTRTPLKGYHSHLWNVLGARTLSMSGRQLFGIDKFRDTGRSLLSILADPESIFIQALAKFKHRSLYANVVNDRTVTYYTAGISQTDPFVKPELVKINYLPGYDNVIVDGENPVSPKELEQPQAFAQRLTSGTQTILGRVAMTAFLVVFIPIGSTLYLMNSAVQHIRSSQRIRLHSEGRAGIDASRYRVPLMINAARQNVEDMFENVNNGQGQDYLSAGSEEVASPTQPSSPGWTRKQLYSDVTSVEKPGKEDMVLEFPTLALTQDQFKMIEALDDVGFKKHPVFIHNHRHSHAAIIVRMDRKAFDEGRVVIKHWLDNFEL</sequence>
<dbReference type="OrthoDB" id="273452at2759"/>
<organism evidence="6">
    <name type="scientific">Leptosphaeria maculans (strain JN3 / isolate v23.1.3 / race Av1-4-5-6-7-8)</name>
    <name type="common">Blackleg fungus</name>
    <name type="synonym">Phoma lingam</name>
    <dbReference type="NCBI Taxonomy" id="985895"/>
    <lineage>
        <taxon>Eukaryota</taxon>
        <taxon>Fungi</taxon>
        <taxon>Dikarya</taxon>
        <taxon>Ascomycota</taxon>
        <taxon>Pezizomycotina</taxon>
        <taxon>Dothideomycetes</taxon>
        <taxon>Pleosporomycetidae</taxon>
        <taxon>Pleosporales</taxon>
        <taxon>Pleosporineae</taxon>
        <taxon>Leptosphaeriaceae</taxon>
        <taxon>Plenodomus</taxon>
        <taxon>Plenodomus lingam/Leptosphaeria maculans species complex</taxon>
    </lineage>
</organism>
<evidence type="ECO:0000256" key="3">
    <source>
        <dbReference type="SAM" id="Phobius"/>
    </source>
</evidence>
<dbReference type="GO" id="GO:0004622">
    <property type="term" value="F:phosphatidylcholine lysophospholipase activity"/>
    <property type="evidence" value="ECO:0007669"/>
    <property type="project" value="TreeGrafter"/>
</dbReference>
<proteinExistence type="inferred from homology"/>
<dbReference type="GeneID" id="13282272"/>
<dbReference type="PANTHER" id="PTHR12482">
    <property type="entry name" value="LIPASE ROG1-RELATED-RELATED"/>
    <property type="match status" value="1"/>
</dbReference>
<dbReference type="InterPro" id="IPR029058">
    <property type="entry name" value="AB_hydrolase_fold"/>
</dbReference>
<evidence type="ECO:0000313" key="6">
    <source>
        <dbReference type="Proteomes" id="UP000002668"/>
    </source>
</evidence>
<keyword evidence="3" id="KW-1133">Transmembrane helix</keyword>
<dbReference type="Gene3D" id="3.40.50.1820">
    <property type="entry name" value="alpha/beta hydrolase"/>
    <property type="match status" value="1"/>
</dbReference>
<evidence type="ECO:0000256" key="1">
    <source>
        <dbReference type="ARBA" id="ARBA00007920"/>
    </source>
</evidence>
<dbReference type="PANTHER" id="PTHR12482:SF65">
    <property type="entry name" value="ESTERASE, PUTATIVE (AFU_ORTHOLOGUE AFUA_3G12320)-RELATED"/>
    <property type="match status" value="1"/>
</dbReference>
<dbReference type="InterPro" id="IPR044294">
    <property type="entry name" value="Lipase-like"/>
</dbReference>
<dbReference type="Pfam" id="PF05057">
    <property type="entry name" value="DUF676"/>
    <property type="match status" value="1"/>
</dbReference>
<dbReference type="GO" id="GO:0005811">
    <property type="term" value="C:lipid droplet"/>
    <property type="evidence" value="ECO:0007669"/>
    <property type="project" value="TreeGrafter"/>
</dbReference>
<keyword evidence="3" id="KW-0812">Transmembrane</keyword>
<dbReference type="AlphaFoldDB" id="E5A580"/>
<protein>
    <submittedName>
        <fullName evidence="5">Similar to lipase/serine esterase</fullName>
    </submittedName>
</protein>
<dbReference type="SUPFAM" id="SSF53474">
    <property type="entry name" value="alpha/beta-Hydrolases"/>
    <property type="match status" value="1"/>
</dbReference>
<dbReference type="Proteomes" id="UP000002668">
    <property type="component" value="Genome"/>
</dbReference>
<evidence type="ECO:0000256" key="2">
    <source>
        <dbReference type="ARBA" id="ARBA00022963"/>
    </source>
</evidence>
<evidence type="ECO:0000259" key="4">
    <source>
        <dbReference type="Pfam" id="PF05057"/>
    </source>
</evidence>
<dbReference type="eggNOG" id="KOG4372">
    <property type="taxonomic scope" value="Eukaryota"/>
</dbReference>
<feature type="domain" description="DUF676" evidence="4">
    <location>
        <begin position="29"/>
        <end position="228"/>
    </location>
</feature>
<dbReference type="GO" id="GO:0016042">
    <property type="term" value="P:lipid catabolic process"/>
    <property type="evidence" value="ECO:0007669"/>
    <property type="project" value="UniProtKB-KW"/>
</dbReference>
<dbReference type="FunCoup" id="E5A580">
    <property type="interactions" value="119"/>
</dbReference>
<dbReference type="HOGENOM" id="CLU_027968_1_1_1"/>
<keyword evidence="3" id="KW-0472">Membrane</keyword>
<dbReference type="VEuPathDB" id="FungiDB:LEMA_P080170.1"/>
<keyword evidence="2" id="KW-0442">Lipid degradation</keyword>
<dbReference type="InterPro" id="IPR007751">
    <property type="entry name" value="DUF676_lipase-like"/>
</dbReference>
<gene>
    <name evidence="5" type="ORF">LEMA_P080170.1</name>
</gene>
<dbReference type="InParanoid" id="E5A580"/>
<reference evidence="6" key="1">
    <citation type="journal article" date="2011" name="Nat. Commun.">
        <title>Effector diversification within compartments of the Leptosphaeria maculans genome affected by Repeat-Induced Point mutations.</title>
        <authorList>
            <person name="Rouxel T."/>
            <person name="Grandaubert J."/>
            <person name="Hane J.K."/>
            <person name="Hoede C."/>
            <person name="van de Wouw A.P."/>
            <person name="Couloux A."/>
            <person name="Dominguez V."/>
            <person name="Anthouard V."/>
            <person name="Bally P."/>
            <person name="Bourras S."/>
            <person name="Cozijnsen A.J."/>
            <person name="Ciuffetti L.M."/>
            <person name="Degrave A."/>
            <person name="Dilmaghani A."/>
            <person name="Duret L."/>
            <person name="Fudal I."/>
            <person name="Goodwin S.B."/>
            <person name="Gout L."/>
            <person name="Glaser N."/>
            <person name="Linglin J."/>
            <person name="Kema G.H.J."/>
            <person name="Lapalu N."/>
            <person name="Lawrence C.B."/>
            <person name="May K."/>
            <person name="Meyer M."/>
            <person name="Ollivier B."/>
            <person name="Poulain J."/>
            <person name="Schoch C.L."/>
            <person name="Simon A."/>
            <person name="Spatafora J.W."/>
            <person name="Stachowiak A."/>
            <person name="Turgeon B.G."/>
            <person name="Tyler B.M."/>
            <person name="Vincent D."/>
            <person name="Weissenbach J."/>
            <person name="Amselem J."/>
            <person name="Quesneville H."/>
            <person name="Oliver R.P."/>
            <person name="Wincker P."/>
            <person name="Balesdent M.-H."/>
            <person name="Howlett B.J."/>
        </authorList>
    </citation>
    <scope>NUCLEOTIDE SEQUENCE [LARGE SCALE GENOMIC DNA]</scope>
    <source>
        <strain evidence="6">JN3 / isolate v23.1.3 / race Av1-4-5-6-7-8</strain>
    </source>
</reference>
<name>E5A580_LEPMJ</name>
<dbReference type="OMA" id="FCTPHVG"/>
<accession>E5A580</accession>